<dbReference type="Proteomes" id="UP000780768">
    <property type="component" value="Unassembled WGS sequence"/>
</dbReference>
<dbReference type="EMBL" id="DYVR01000183">
    <property type="protein sequence ID" value="HJF85349.1"/>
    <property type="molecule type" value="Genomic_DNA"/>
</dbReference>
<reference evidence="3" key="1">
    <citation type="journal article" date="2021" name="PeerJ">
        <title>Extensive microbial diversity within the chicken gut microbiome revealed by metagenomics and culture.</title>
        <authorList>
            <person name="Gilroy R."/>
            <person name="Ravi A."/>
            <person name="Getino M."/>
            <person name="Pursley I."/>
            <person name="Horton D.L."/>
            <person name="Alikhan N.F."/>
            <person name="Baker D."/>
            <person name="Gharbi K."/>
            <person name="Hall N."/>
            <person name="Watson M."/>
            <person name="Adriaenssens E.M."/>
            <person name="Foster-Nyarko E."/>
            <person name="Jarju S."/>
            <person name="Secka A."/>
            <person name="Antonio M."/>
            <person name="Oren A."/>
            <person name="Chaudhuri R.R."/>
            <person name="La Ragione R."/>
            <person name="Hildebrand F."/>
            <person name="Pallen M.J."/>
        </authorList>
    </citation>
    <scope>NUCLEOTIDE SEQUENCE</scope>
    <source>
        <strain evidence="3">7318</strain>
    </source>
</reference>
<evidence type="ECO:0000313" key="4">
    <source>
        <dbReference type="Proteomes" id="UP000780768"/>
    </source>
</evidence>
<protein>
    <recommendedName>
        <fullName evidence="5">Outer membrane protein (OmpH-like)</fullName>
    </recommendedName>
</protein>
<reference evidence="3" key="2">
    <citation type="submission" date="2021-09" db="EMBL/GenBank/DDBJ databases">
        <authorList>
            <person name="Gilroy R."/>
        </authorList>
    </citation>
    <scope>NUCLEOTIDE SEQUENCE</scope>
    <source>
        <strain evidence="3">7318</strain>
    </source>
</reference>
<accession>A0A921L7Y7</accession>
<keyword evidence="1" id="KW-0175">Coiled coil</keyword>
<name>A0A921L7Y7_9FIRM</name>
<dbReference type="AlphaFoldDB" id="A0A921L7Y7"/>
<keyword evidence="2" id="KW-0472">Membrane</keyword>
<keyword evidence="2" id="KW-1133">Transmembrane helix</keyword>
<gene>
    <name evidence="3" type="ORF">K8V65_06800</name>
</gene>
<evidence type="ECO:0000313" key="3">
    <source>
        <dbReference type="EMBL" id="HJF85349.1"/>
    </source>
</evidence>
<evidence type="ECO:0008006" key="5">
    <source>
        <dbReference type="Google" id="ProtNLM"/>
    </source>
</evidence>
<evidence type="ECO:0000256" key="2">
    <source>
        <dbReference type="SAM" id="Phobius"/>
    </source>
</evidence>
<evidence type="ECO:0000256" key="1">
    <source>
        <dbReference type="SAM" id="Coils"/>
    </source>
</evidence>
<keyword evidence="2" id="KW-0812">Transmembrane</keyword>
<organism evidence="3 4">
    <name type="scientific">Megamonas hypermegale</name>
    <dbReference type="NCBI Taxonomy" id="158847"/>
    <lineage>
        <taxon>Bacteria</taxon>
        <taxon>Bacillati</taxon>
        <taxon>Bacillota</taxon>
        <taxon>Negativicutes</taxon>
        <taxon>Selenomonadales</taxon>
        <taxon>Selenomonadaceae</taxon>
        <taxon>Megamonas</taxon>
    </lineage>
</organism>
<sequence length="377" mass="43160">MADNDEKTGQKTKRNYDKRNVIVGVICLLLIAAGIGYIWHKNAKPPQPADDVTSAVAVVDIDRLMPEHIHYANLVKLRAERFLILERLKSYATDAKSLEPPEINPADNVFAEVVDQQDNLREINLRQQLKEETAVKENEIRANLADEKNAAIKQVTDKYTNEILNCTIKLDNARNLRLKKEDTDKLLDEMERLKTERGKMAFQIEQQFNLRVAQELMAWRSGREKELGLNNMQQHQKDVEDSNRRIALEQQRSSQYMQDRLNMLQARKKDSERLIILLHTKDDEIELLQKSILKDIASKATKIAVQKHLKLVVADVPLSNNFFGNSSALSFDENILNGMVVGIDAIDITDDVLSQLQQDKENALQRRQAANSAEQEK</sequence>
<proteinExistence type="predicted"/>
<feature type="transmembrane region" description="Helical" evidence="2">
    <location>
        <begin position="21"/>
        <end position="39"/>
    </location>
</feature>
<comment type="caution">
    <text evidence="3">The sequence shown here is derived from an EMBL/GenBank/DDBJ whole genome shotgun (WGS) entry which is preliminary data.</text>
</comment>
<feature type="coiled-coil region" evidence="1">
    <location>
        <begin position="346"/>
        <end position="373"/>
    </location>
</feature>